<dbReference type="Proteomes" id="UP001163321">
    <property type="component" value="Chromosome 6"/>
</dbReference>
<evidence type="ECO:0000313" key="2">
    <source>
        <dbReference type="Proteomes" id="UP001163321"/>
    </source>
</evidence>
<sequence length="66" mass="7314">MRRLDALEAVVPELIALFKFDGNAKSPNLAGIKLFLSEDKRDEDVRSADDGDEDYESDTLALRSNG</sequence>
<reference evidence="1 2" key="1">
    <citation type="journal article" date="2022" name="bioRxiv">
        <title>The genome of the oomycete Peronosclerospora sorghi, a cosmopolitan pathogen of maize and sorghum, is inflated with dispersed pseudogenes.</title>
        <authorList>
            <person name="Fletcher K."/>
            <person name="Martin F."/>
            <person name="Isakeit T."/>
            <person name="Cavanaugh K."/>
            <person name="Magill C."/>
            <person name="Michelmore R."/>
        </authorList>
    </citation>
    <scope>NUCLEOTIDE SEQUENCE [LARGE SCALE GENOMIC DNA]</scope>
    <source>
        <strain evidence="1">P6</strain>
    </source>
</reference>
<accession>A0ACC0VTB5</accession>
<comment type="caution">
    <text evidence="1">The sequence shown here is derived from an EMBL/GenBank/DDBJ whole genome shotgun (WGS) entry which is preliminary data.</text>
</comment>
<name>A0ACC0VTB5_9STRA</name>
<dbReference type="EMBL" id="CM047585">
    <property type="protein sequence ID" value="KAI9909743.1"/>
    <property type="molecule type" value="Genomic_DNA"/>
</dbReference>
<proteinExistence type="predicted"/>
<gene>
    <name evidence="1" type="ORF">PsorP6_010211</name>
</gene>
<protein>
    <submittedName>
        <fullName evidence="1">Uncharacterized protein</fullName>
    </submittedName>
</protein>
<organism evidence="1 2">
    <name type="scientific">Peronosclerospora sorghi</name>
    <dbReference type="NCBI Taxonomy" id="230839"/>
    <lineage>
        <taxon>Eukaryota</taxon>
        <taxon>Sar</taxon>
        <taxon>Stramenopiles</taxon>
        <taxon>Oomycota</taxon>
        <taxon>Peronosporomycetes</taxon>
        <taxon>Peronosporales</taxon>
        <taxon>Peronosporaceae</taxon>
        <taxon>Peronosclerospora</taxon>
    </lineage>
</organism>
<keyword evidence="2" id="KW-1185">Reference proteome</keyword>
<evidence type="ECO:0000313" key="1">
    <source>
        <dbReference type="EMBL" id="KAI9909743.1"/>
    </source>
</evidence>